<feature type="compositionally biased region" description="Basic and acidic residues" evidence="1">
    <location>
        <begin position="76"/>
        <end position="88"/>
    </location>
</feature>
<feature type="region of interest" description="Disordered" evidence="1">
    <location>
        <begin position="58"/>
        <end position="89"/>
    </location>
</feature>
<keyword evidence="3" id="KW-1185">Reference proteome</keyword>
<dbReference type="EMBL" id="BGZK01002459">
    <property type="protein sequence ID" value="GBP94085.1"/>
    <property type="molecule type" value="Genomic_DNA"/>
</dbReference>
<accession>A0A4C2A527</accession>
<dbReference type="AlphaFoldDB" id="A0A4C2A527"/>
<name>A0A4C2A527_EUMVA</name>
<gene>
    <name evidence="2" type="ORF">EVAR_103252_1</name>
</gene>
<evidence type="ECO:0000256" key="1">
    <source>
        <dbReference type="SAM" id="MobiDB-lite"/>
    </source>
</evidence>
<comment type="caution">
    <text evidence="2">The sequence shown here is derived from an EMBL/GenBank/DDBJ whole genome shotgun (WGS) entry which is preliminary data.</text>
</comment>
<reference evidence="2 3" key="1">
    <citation type="journal article" date="2019" name="Commun. Biol.">
        <title>The bagworm genome reveals a unique fibroin gene that provides high tensile strength.</title>
        <authorList>
            <person name="Kono N."/>
            <person name="Nakamura H."/>
            <person name="Ohtoshi R."/>
            <person name="Tomita M."/>
            <person name="Numata K."/>
            <person name="Arakawa K."/>
        </authorList>
    </citation>
    <scope>NUCLEOTIDE SEQUENCE [LARGE SCALE GENOMIC DNA]</scope>
</reference>
<proteinExistence type="predicted"/>
<evidence type="ECO:0000313" key="2">
    <source>
        <dbReference type="EMBL" id="GBP94085.1"/>
    </source>
</evidence>
<protein>
    <submittedName>
        <fullName evidence="2">Uncharacterized protein</fullName>
    </submittedName>
</protein>
<evidence type="ECO:0000313" key="3">
    <source>
        <dbReference type="Proteomes" id="UP000299102"/>
    </source>
</evidence>
<feature type="compositionally biased region" description="Basic and acidic residues" evidence="1">
    <location>
        <begin position="1"/>
        <end position="16"/>
    </location>
</feature>
<organism evidence="2 3">
    <name type="scientific">Eumeta variegata</name>
    <name type="common">Bagworm moth</name>
    <name type="synonym">Eumeta japonica</name>
    <dbReference type="NCBI Taxonomy" id="151549"/>
    <lineage>
        <taxon>Eukaryota</taxon>
        <taxon>Metazoa</taxon>
        <taxon>Ecdysozoa</taxon>
        <taxon>Arthropoda</taxon>
        <taxon>Hexapoda</taxon>
        <taxon>Insecta</taxon>
        <taxon>Pterygota</taxon>
        <taxon>Neoptera</taxon>
        <taxon>Endopterygota</taxon>
        <taxon>Lepidoptera</taxon>
        <taxon>Glossata</taxon>
        <taxon>Ditrysia</taxon>
        <taxon>Tineoidea</taxon>
        <taxon>Psychidae</taxon>
        <taxon>Oiketicinae</taxon>
        <taxon>Eumeta</taxon>
    </lineage>
</organism>
<feature type="region of interest" description="Disordered" evidence="1">
    <location>
        <begin position="1"/>
        <end position="20"/>
    </location>
</feature>
<dbReference type="Proteomes" id="UP000299102">
    <property type="component" value="Unassembled WGS sequence"/>
</dbReference>
<sequence>MLRTERRPFSDKRPSFEPEGIGFRIRNTSVLIDDSLTRAKLSYQFCASESTCTHAKSMTHCHVPPEPSVRARARNKQAEKHDRSKRSVCDASISFTPSADASE</sequence>